<feature type="compositionally biased region" description="Basic and acidic residues" evidence="1">
    <location>
        <begin position="1"/>
        <end position="11"/>
    </location>
</feature>
<feature type="compositionally biased region" description="Low complexity" evidence="1">
    <location>
        <begin position="131"/>
        <end position="143"/>
    </location>
</feature>
<organism evidence="3 4">
    <name type="scientific">Streptomyces fragilis</name>
    <dbReference type="NCBI Taxonomy" id="67301"/>
    <lineage>
        <taxon>Bacteria</taxon>
        <taxon>Bacillati</taxon>
        <taxon>Actinomycetota</taxon>
        <taxon>Actinomycetes</taxon>
        <taxon>Kitasatosporales</taxon>
        <taxon>Streptomycetaceae</taxon>
        <taxon>Streptomyces</taxon>
    </lineage>
</organism>
<name>A0ABV2YM63_9ACTN</name>
<protein>
    <submittedName>
        <fullName evidence="3">DUF3152 domain-containing protein</fullName>
    </submittedName>
</protein>
<accession>A0ABV2YM63</accession>
<keyword evidence="4" id="KW-1185">Reference proteome</keyword>
<evidence type="ECO:0000259" key="2">
    <source>
        <dbReference type="Pfam" id="PF11350"/>
    </source>
</evidence>
<feature type="region of interest" description="Disordered" evidence="1">
    <location>
        <begin position="178"/>
        <end position="204"/>
    </location>
</feature>
<reference evidence="3 4" key="1">
    <citation type="submission" date="2024-06" db="EMBL/GenBank/DDBJ databases">
        <title>The Natural Products Discovery Center: Release of the First 8490 Sequenced Strains for Exploring Actinobacteria Biosynthetic Diversity.</title>
        <authorList>
            <person name="Kalkreuter E."/>
            <person name="Kautsar S.A."/>
            <person name="Yang D."/>
            <person name="Bader C.D."/>
            <person name="Teijaro C.N."/>
            <person name="Fluegel L."/>
            <person name="Davis C.M."/>
            <person name="Simpson J.R."/>
            <person name="Lauterbach L."/>
            <person name="Steele A.D."/>
            <person name="Gui C."/>
            <person name="Meng S."/>
            <person name="Li G."/>
            <person name="Viehrig K."/>
            <person name="Ye F."/>
            <person name="Su P."/>
            <person name="Kiefer A.F."/>
            <person name="Nichols A."/>
            <person name="Cepeda A.J."/>
            <person name="Yan W."/>
            <person name="Fan B."/>
            <person name="Jiang Y."/>
            <person name="Adhikari A."/>
            <person name="Zheng C.-J."/>
            <person name="Schuster L."/>
            <person name="Cowan T.M."/>
            <person name="Smanski M.J."/>
            <person name="Chevrette M.G."/>
            <person name="De Carvalho L.P.S."/>
            <person name="Shen B."/>
        </authorList>
    </citation>
    <scope>NUCLEOTIDE SEQUENCE [LARGE SCALE GENOMIC DNA]</scope>
    <source>
        <strain evidence="3 4">NPDC038104</strain>
    </source>
</reference>
<dbReference type="SUPFAM" id="SSF55486">
    <property type="entry name" value="Metalloproteases ('zincins'), catalytic domain"/>
    <property type="match status" value="1"/>
</dbReference>
<evidence type="ECO:0000313" key="4">
    <source>
        <dbReference type="Proteomes" id="UP001550850"/>
    </source>
</evidence>
<feature type="region of interest" description="Disordered" evidence="1">
    <location>
        <begin position="1"/>
        <end position="148"/>
    </location>
</feature>
<dbReference type="RefSeq" id="WP_308216766.1">
    <property type="nucleotide sequence ID" value="NZ_BEVZ01000004.1"/>
</dbReference>
<proteinExistence type="predicted"/>
<dbReference type="InterPro" id="IPR022603">
    <property type="entry name" value="DUF3152"/>
</dbReference>
<evidence type="ECO:0000313" key="3">
    <source>
        <dbReference type="EMBL" id="MEU3556808.1"/>
    </source>
</evidence>
<comment type="caution">
    <text evidence="3">The sequence shown here is derived from an EMBL/GenBank/DDBJ whole genome shotgun (WGS) entry which is preliminary data.</text>
</comment>
<feature type="domain" description="DUF3152" evidence="2">
    <location>
        <begin position="233"/>
        <end position="417"/>
    </location>
</feature>
<dbReference type="Pfam" id="PF11350">
    <property type="entry name" value="DUF3152"/>
    <property type="match status" value="1"/>
</dbReference>
<dbReference type="Proteomes" id="UP001550850">
    <property type="component" value="Unassembled WGS sequence"/>
</dbReference>
<feature type="compositionally biased region" description="Basic and acidic residues" evidence="1">
    <location>
        <begin position="21"/>
        <end position="39"/>
    </location>
</feature>
<dbReference type="EMBL" id="JBEZUR010000040">
    <property type="protein sequence ID" value="MEU3556808.1"/>
    <property type="molecule type" value="Genomic_DNA"/>
</dbReference>
<evidence type="ECO:0000256" key="1">
    <source>
        <dbReference type="SAM" id="MobiDB-lite"/>
    </source>
</evidence>
<sequence>MRGGHPQDHGGHPQHQGGRPQGHDGHPQHHGGRPQDDGGRPGYAGSRGPREQDGGWDTWAEQPRDLVARTEGLATLGQRPPYYDTLDDHVRHRPSAGPGDVPARPDGPRSAQGPGGPADGPDGDGDHDLDPVPSASRPAPRRVGPGRGVKGRLFTGVLALAVLVVLGVTVSEQVADDRAHSVRGAQAAGVPGAEGEKGQPVGVADPAPLPKAWNLQGLTYKQRMGLVYDLSPTLAGPGTFTSVPGTEEPPREGDEFTYRVDVEDELALDGELFADAVHKTLNDDRSWAHDGLAFKRVPKGADKDPDFVITLASPGTTAEWCARSGLDTTVDNVSCDSASTSRVMINAYRWARGSETYGDRRIHSYRQMLINHEVGHRLGYGHVECAKDGGLAPVMQQQTKFLDHDGIHCRPNAWAYPNG</sequence>
<gene>
    <name evidence="3" type="ORF">AB0E65_21705</name>
</gene>